<sequence>MRRCTECAVRIEGNWSRCPLCGSHLVGHPSPDPLPSVPLRFSRRRLLRILTVISLVLVAISFVVQLWLGHRPAEFGAVRSVWLGVCTMWLVALMALRGRRDLARSTLTLLVLAALVCTYWDYLTGWHRWSLTFAVPIMCGCAIIALVILEHVMRLEVGEHALYSALTVLLGIVPILFLLLGWVTTPVPSAICVVLALLSLALLQLERAAEVRDELAKKLHV</sequence>
<dbReference type="EMBL" id="JAEDAJ010000001">
    <property type="protein sequence ID" value="MBK0330337.1"/>
    <property type="molecule type" value="Genomic_DNA"/>
</dbReference>
<feature type="transmembrane region" description="Helical" evidence="1">
    <location>
        <begin position="161"/>
        <end position="181"/>
    </location>
</feature>
<protein>
    <recommendedName>
        <fullName evidence="4">Zinc ribbon domain-containing protein</fullName>
    </recommendedName>
</protein>
<dbReference type="InterPro" id="IPR046283">
    <property type="entry name" value="DUF6320"/>
</dbReference>
<evidence type="ECO:0000256" key="1">
    <source>
        <dbReference type="SAM" id="Phobius"/>
    </source>
</evidence>
<feature type="transmembrane region" description="Helical" evidence="1">
    <location>
        <begin position="46"/>
        <end position="68"/>
    </location>
</feature>
<dbReference type="RefSeq" id="WP_200500960.1">
    <property type="nucleotide sequence ID" value="NZ_JAEDAJ010000001.1"/>
</dbReference>
<reference evidence="2 3" key="1">
    <citation type="submission" date="2020-12" db="EMBL/GenBank/DDBJ databases">
        <title>Brachybacterium sp. MASK1Z-5, whole genome shotgun sequence.</title>
        <authorList>
            <person name="Tuo L."/>
        </authorList>
    </citation>
    <scope>NUCLEOTIDE SEQUENCE [LARGE SCALE GENOMIC DNA]</scope>
    <source>
        <strain evidence="2 3">MASK1Z-5</strain>
    </source>
</reference>
<organism evidence="2 3">
    <name type="scientific">Brachybacterium halotolerans</name>
    <dbReference type="NCBI Taxonomy" id="2795215"/>
    <lineage>
        <taxon>Bacteria</taxon>
        <taxon>Bacillati</taxon>
        <taxon>Actinomycetota</taxon>
        <taxon>Actinomycetes</taxon>
        <taxon>Micrococcales</taxon>
        <taxon>Dermabacteraceae</taxon>
        <taxon>Brachybacterium</taxon>
    </lineage>
</organism>
<evidence type="ECO:0000313" key="3">
    <source>
        <dbReference type="Proteomes" id="UP000612352"/>
    </source>
</evidence>
<feature type="transmembrane region" description="Helical" evidence="1">
    <location>
        <begin position="129"/>
        <end position="149"/>
    </location>
</feature>
<dbReference type="Pfam" id="PF19845">
    <property type="entry name" value="DUF6320"/>
    <property type="match status" value="1"/>
</dbReference>
<comment type="caution">
    <text evidence="2">The sequence shown here is derived from an EMBL/GenBank/DDBJ whole genome shotgun (WGS) entry which is preliminary data.</text>
</comment>
<name>A0ABS1B748_9MICO</name>
<feature type="transmembrane region" description="Helical" evidence="1">
    <location>
        <begin position="105"/>
        <end position="123"/>
    </location>
</feature>
<keyword evidence="1" id="KW-1133">Transmembrane helix</keyword>
<gene>
    <name evidence="2" type="ORF">I8D64_02835</name>
</gene>
<evidence type="ECO:0008006" key="4">
    <source>
        <dbReference type="Google" id="ProtNLM"/>
    </source>
</evidence>
<keyword evidence="1" id="KW-0472">Membrane</keyword>
<evidence type="ECO:0000313" key="2">
    <source>
        <dbReference type="EMBL" id="MBK0330337.1"/>
    </source>
</evidence>
<dbReference type="Proteomes" id="UP000612352">
    <property type="component" value="Unassembled WGS sequence"/>
</dbReference>
<feature type="transmembrane region" description="Helical" evidence="1">
    <location>
        <begin position="80"/>
        <end position="98"/>
    </location>
</feature>
<feature type="transmembrane region" description="Helical" evidence="1">
    <location>
        <begin position="187"/>
        <end position="205"/>
    </location>
</feature>
<keyword evidence="3" id="KW-1185">Reference proteome</keyword>
<keyword evidence="1" id="KW-0812">Transmembrane</keyword>
<proteinExistence type="predicted"/>
<accession>A0ABS1B748</accession>